<comment type="caution">
    <text evidence="1">The sequence shown here is derived from an EMBL/GenBank/DDBJ whole genome shotgun (WGS) entry which is preliminary data.</text>
</comment>
<protein>
    <submittedName>
        <fullName evidence="1">Uncharacterized protein</fullName>
    </submittedName>
</protein>
<dbReference type="EMBL" id="JAEHTE010000002">
    <property type="protein sequence ID" value="MBI6883243.1"/>
    <property type="molecule type" value="Genomic_DNA"/>
</dbReference>
<accession>A0A8I1EDF9</accession>
<dbReference type="AlphaFoldDB" id="A0A8I1EDF9"/>
<dbReference type="Proteomes" id="UP000637061">
    <property type="component" value="Unassembled WGS sequence"/>
</dbReference>
<evidence type="ECO:0000313" key="2">
    <source>
        <dbReference type="Proteomes" id="UP000637061"/>
    </source>
</evidence>
<name>A0A8I1EDF9_PSEPU</name>
<dbReference type="RefSeq" id="WP_198746857.1">
    <property type="nucleotide sequence ID" value="NZ_JAEHTE010000002.1"/>
</dbReference>
<proteinExistence type="predicted"/>
<sequence>MPKQYETGSKRDVLYYALECAIRDREGMQESLAGQVHDFWKLPREQALAQLSKDDREYFVEIDSRLRDFERLQKSL</sequence>
<gene>
    <name evidence="1" type="ORF">JEU22_04895</name>
</gene>
<organism evidence="1 2">
    <name type="scientific">Pseudomonas putida</name>
    <name type="common">Arthrobacter siderocapsulatus</name>
    <dbReference type="NCBI Taxonomy" id="303"/>
    <lineage>
        <taxon>Bacteria</taxon>
        <taxon>Pseudomonadati</taxon>
        <taxon>Pseudomonadota</taxon>
        <taxon>Gammaproteobacteria</taxon>
        <taxon>Pseudomonadales</taxon>
        <taxon>Pseudomonadaceae</taxon>
        <taxon>Pseudomonas</taxon>
    </lineage>
</organism>
<reference evidence="1" key="1">
    <citation type="submission" date="2020-12" db="EMBL/GenBank/DDBJ databases">
        <title>Enhanced detection system for hospital associated transmission using whole genome sequencing surveillance.</title>
        <authorList>
            <person name="Harrison L.H."/>
            <person name="Van Tyne D."/>
            <person name="Marsh J.W."/>
            <person name="Griffith M.P."/>
            <person name="Snyder D.J."/>
            <person name="Cooper V.S."/>
            <person name="Mustapha M."/>
        </authorList>
    </citation>
    <scope>NUCLEOTIDE SEQUENCE</scope>
    <source>
        <strain evidence="1">PSB00042</strain>
    </source>
</reference>
<evidence type="ECO:0000313" key="1">
    <source>
        <dbReference type="EMBL" id="MBI6883243.1"/>
    </source>
</evidence>